<dbReference type="CTD" id="9808654"/>
<feature type="transmembrane region" description="Helical" evidence="3">
    <location>
        <begin position="74"/>
        <end position="97"/>
    </location>
</feature>
<evidence type="ECO:0000256" key="2">
    <source>
        <dbReference type="SAM" id="MobiDB-lite"/>
    </source>
</evidence>
<feature type="coiled-coil region" evidence="1">
    <location>
        <begin position="114"/>
        <end position="171"/>
    </location>
</feature>
<gene>
    <name evidence="4" type="ORF">CRE_23364</name>
</gene>
<dbReference type="Proteomes" id="UP000008281">
    <property type="component" value="Unassembled WGS sequence"/>
</dbReference>
<feature type="region of interest" description="Disordered" evidence="2">
    <location>
        <begin position="1"/>
        <end position="28"/>
    </location>
</feature>
<sequence length="300" mass="34221">MSDSVSDKESSFEFLNESDASDGELEQITKASDGMEDQVIKPGAPAQTVAHKVNTPLARATAPAKFPPTAANKFIVSLIIACLILFIMVCVFMAAHIRHLELCAAQISATKLREDQISKELERVKRDLQRETSARDEIIKQYEISARDKIIEELKNDKRDLQKVIDRAIKKDNFNTIKCLEDIPEELMDKWTPDESKFEGIIEFESKKTVNQIFREGRPVFSKLSKGQKIIQLIDYKIPKALTVDNRNYLLMEGLCTYTMYTHKGDFGQVFVKEGLLYIIMGAPEEEKIKLVYSMPEEYL</sequence>
<keyword evidence="3" id="KW-0812">Transmembrane</keyword>
<evidence type="ECO:0000256" key="1">
    <source>
        <dbReference type="SAM" id="Coils"/>
    </source>
</evidence>
<organism evidence="5">
    <name type="scientific">Caenorhabditis remanei</name>
    <name type="common">Caenorhabditis vulgaris</name>
    <dbReference type="NCBI Taxonomy" id="31234"/>
    <lineage>
        <taxon>Eukaryota</taxon>
        <taxon>Metazoa</taxon>
        <taxon>Ecdysozoa</taxon>
        <taxon>Nematoda</taxon>
        <taxon>Chromadorea</taxon>
        <taxon>Rhabditida</taxon>
        <taxon>Rhabditina</taxon>
        <taxon>Rhabditomorpha</taxon>
        <taxon>Rhabditoidea</taxon>
        <taxon>Rhabditidae</taxon>
        <taxon>Peloderinae</taxon>
        <taxon>Caenorhabditis</taxon>
    </lineage>
</organism>
<evidence type="ECO:0000313" key="4">
    <source>
        <dbReference type="EMBL" id="EFP01756.1"/>
    </source>
</evidence>
<protein>
    <submittedName>
        <fullName evidence="4">Uncharacterized protein</fullName>
    </submittedName>
</protein>
<dbReference type="AlphaFoldDB" id="E3MH38"/>
<keyword evidence="3" id="KW-0472">Membrane</keyword>
<evidence type="ECO:0000256" key="3">
    <source>
        <dbReference type="SAM" id="Phobius"/>
    </source>
</evidence>
<keyword evidence="3" id="KW-1133">Transmembrane helix</keyword>
<evidence type="ECO:0000313" key="5">
    <source>
        <dbReference type="Proteomes" id="UP000008281"/>
    </source>
</evidence>
<dbReference type="RefSeq" id="XP_003104603.2">
    <property type="nucleotide sequence ID" value="XM_003104555.2"/>
</dbReference>
<keyword evidence="5" id="KW-1185">Reference proteome</keyword>
<dbReference type="GeneID" id="9808654"/>
<accession>E3MH38</accession>
<reference evidence="4" key="1">
    <citation type="submission" date="2007-07" db="EMBL/GenBank/DDBJ databases">
        <title>PCAP assembly of the Caenorhabditis remanei genome.</title>
        <authorList>
            <consortium name="The Caenorhabditis remanei Sequencing Consortium"/>
            <person name="Wilson R.K."/>
        </authorList>
    </citation>
    <scope>NUCLEOTIDE SEQUENCE [LARGE SCALE GENOMIC DNA]</scope>
    <source>
        <strain evidence="4">PB4641</strain>
    </source>
</reference>
<dbReference type="HOGENOM" id="CLU_1023921_0_0_1"/>
<proteinExistence type="predicted"/>
<dbReference type="KEGG" id="crq:GCK72_021503"/>
<name>E3MH38_CAERE</name>
<keyword evidence="1" id="KW-0175">Coiled coil</keyword>
<feature type="compositionally biased region" description="Basic and acidic residues" evidence="2">
    <location>
        <begin position="1"/>
        <end position="11"/>
    </location>
</feature>
<dbReference type="InParanoid" id="E3MH38"/>
<dbReference type="eggNOG" id="ENOG502RIYY">
    <property type="taxonomic scope" value="Eukaryota"/>
</dbReference>
<dbReference type="EMBL" id="DS268444">
    <property type="protein sequence ID" value="EFP01756.1"/>
    <property type="molecule type" value="Genomic_DNA"/>
</dbReference>